<dbReference type="Proteomes" id="UP000319432">
    <property type="component" value="Chromosome"/>
</dbReference>
<sequence length="59" mass="7312">MLERIYIVLEGHKNFEFLKLTWFQPEIVLNEKKQGMFVNHFEKIIYEKRAPMWCSFFRG</sequence>
<evidence type="ECO:0000313" key="2">
    <source>
        <dbReference type="Proteomes" id="UP000319432"/>
    </source>
</evidence>
<protein>
    <submittedName>
        <fullName evidence="1">Uncharacterized protein</fullName>
    </submittedName>
</protein>
<dbReference type="AlphaFoldDB" id="A0A502IPB9"/>
<proteinExistence type="predicted"/>
<reference evidence="1 2" key="1">
    <citation type="submission" date="2018-11" db="EMBL/GenBank/DDBJ databases">
        <title>Phylogenetic determinants of toxin gene distribution in genomes of Brevibacillus laterosporus.</title>
        <authorList>
            <person name="Glare T.R."/>
            <person name="Durrant A."/>
            <person name="Berry C."/>
            <person name="Palma L."/>
            <person name="Ormskirk M."/>
            <person name="Cox M.O."/>
        </authorList>
    </citation>
    <scope>NUCLEOTIDE SEQUENCE [LARGE SCALE GENOMIC DNA]</scope>
    <source>
        <strain evidence="1 2">1821L</strain>
    </source>
</reference>
<keyword evidence="2" id="KW-1185">Reference proteome</keyword>
<gene>
    <name evidence="1" type="ORF">EEL30_22610</name>
</gene>
<name>A0A502IPB9_BRELA</name>
<evidence type="ECO:0000313" key="1">
    <source>
        <dbReference type="EMBL" id="QDX94832.1"/>
    </source>
</evidence>
<dbReference type="EMBL" id="CP033464">
    <property type="protein sequence ID" value="QDX94832.1"/>
    <property type="molecule type" value="Genomic_DNA"/>
</dbReference>
<accession>A0A502IPB9</accession>
<organism evidence="1 2">
    <name type="scientific">Brevibacillus laterosporus</name>
    <name type="common">Bacillus laterosporus</name>
    <dbReference type="NCBI Taxonomy" id="1465"/>
    <lineage>
        <taxon>Bacteria</taxon>
        <taxon>Bacillati</taxon>
        <taxon>Bacillota</taxon>
        <taxon>Bacilli</taxon>
        <taxon>Bacillales</taxon>
        <taxon>Paenibacillaceae</taxon>
        <taxon>Brevibacillus</taxon>
    </lineage>
</organism>